<gene>
    <name evidence="1" type="ORF">PQR01_29070</name>
</gene>
<name>A0ACC7NIV1_9BURK</name>
<accession>A0ACC7NIV1</accession>
<comment type="caution">
    <text evidence="1">The sequence shown here is derived from an EMBL/GenBank/DDBJ whole genome shotgun (WGS) entry which is preliminary data.</text>
</comment>
<protein>
    <submittedName>
        <fullName evidence="1">DUF2964 family protein</fullName>
    </submittedName>
</protein>
<sequence>MFASRVTSGLIFDEPPFFHYGVAALISAVACFVLVPNSTHDGDL</sequence>
<dbReference type="Proteomes" id="UP001629235">
    <property type="component" value="Unassembled WGS sequence"/>
</dbReference>
<proteinExistence type="predicted"/>
<dbReference type="EMBL" id="JAQQDW010000080">
    <property type="protein sequence ID" value="MFM0107417.1"/>
    <property type="molecule type" value="Genomic_DNA"/>
</dbReference>
<keyword evidence="2" id="KW-1185">Reference proteome</keyword>
<evidence type="ECO:0000313" key="2">
    <source>
        <dbReference type="Proteomes" id="UP001629235"/>
    </source>
</evidence>
<organism evidence="1 2">
    <name type="scientific">Paraburkholderia rhynchosiae</name>
    <dbReference type="NCBI Taxonomy" id="487049"/>
    <lineage>
        <taxon>Bacteria</taxon>
        <taxon>Pseudomonadati</taxon>
        <taxon>Pseudomonadota</taxon>
        <taxon>Betaproteobacteria</taxon>
        <taxon>Burkholderiales</taxon>
        <taxon>Burkholderiaceae</taxon>
        <taxon>Paraburkholderia</taxon>
    </lineage>
</organism>
<evidence type="ECO:0000313" key="1">
    <source>
        <dbReference type="EMBL" id="MFM0107417.1"/>
    </source>
</evidence>
<reference evidence="1 2" key="1">
    <citation type="journal article" date="2024" name="Chem. Sci.">
        <title>Discovery of megapolipeptins by genome mining of a Burkholderiales bacteria collection.</title>
        <authorList>
            <person name="Paulo B.S."/>
            <person name="Recchia M.J.J."/>
            <person name="Lee S."/>
            <person name="Fergusson C.H."/>
            <person name="Romanowski S.B."/>
            <person name="Hernandez A."/>
            <person name="Krull N."/>
            <person name="Liu D.Y."/>
            <person name="Cavanagh H."/>
            <person name="Bos A."/>
            <person name="Gray C.A."/>
            <person name="Murphy B.T."/>
            <person name="Linington R.G."/>
            <person name="Eustaquio A.S."/>
        </authorList>
    </citation>
    <scope>NUCLEOTIDE SEQUENCE [LARGE SCALE GENOMIC DNA]</scope>
    <source>
        <strain evidence="1 2">RL18-126-BIB-B</strain>
    </source>
</reference>